<proteinExistence type="predicted"/>
<dbReference type="AlphaFoldDB" id="A0A816RSJ1"/>
<sequence>MQSPADEDTLRLCLSNIINTIDKCIQKLKNQRQVPTTTEIQQQSPFDNLNDDDIFSTKGSRSTDIGKVTLDGVENELLDSLTEDIETELGECLPDLTPICFNSFTDFLHQYDYDRERQKFSSTLTKNAICSMKQELKGLLGKLTPSEMPDGLGRHRYPPGWVTHGPTLTQPNVVLR</sequence>
<dbReference type="Proteomes" id="UP000663824">
    <property type="component" value="Unassembled WGS sequence"/>
</dbReference>
<protein>
    <submittedName>
        <fullName evidence="1">Uncharacterized protein</fullName>
    </submittedName>
</protein>
<evidence type="ECO:0000313" key="3">
    <source>
        <dbReference type="Proteomes" id="UP000663824"/>
    </source>
</evidence>
<dbReference type="Proteomes" id="UP000676336">
    <property type="component" value="Unassembled WGS sequence"/>
</dbReference>
<organism evidence="1 3">
    <name type="scientific">Rotaria magnacalcarata</name>
    <dbReference type="NCBI Taxonomy" id="392030"/>
    <lineage>
        <taxon>Eukaryota</taxon>
        <taxon>Metazoa</taxon>
        <taxon>Spiralia</taxon>
        <taxon>Gnathifera</taxon>
        <taxon>Rotifera</taxon>
        <taxon>Eurotatoria</taxon>
        <taxon>Bdelloidea</taxon>
        <taxon>Philodinida</taxon>
        <taxon>Philodinidae</taxon>
        <taxon>Rotaria</taxon>
    </lineage>
</organism>
<name>A0A816RSJ1_9BILA</name>
<reference evidence="1" key="1">
    <citation type="submission" date="2021-02" db="EMBL/GenBank/DDBJ databases">
        <authorList>
            <person name="Nowell W R."/>
        </authorList>
    </citation>
    <scope>NUCLEOTIDE SEQUENCE</scope>
</reference>
<accession>A0A816RSJ1</accession>
<dbReference type="EMBL" id="CAJOBI010000166">
    <property type="protein sequence ID" value="CAF3800564.1"/>
    <property type="molecule type" value="Genomic_DNA"/>
</dbReference>
<evidence type="ECO:0000313" key="2">
    <source>
        <dbReference type="EMBL" id="CAF3800564.1"/>
    </source>
</evidence>
<evidence type="ECO:0000313" key="1">
    <source>
        <dbReference type="EMBL" id="CAF2076470.1"/>
    </source>
</evidence>
<gene>
    <name evidence="1" type="ORF">MBJ925_LOCUS17669</name>
    <name evidence="2" type="ORF">SMN809_LOCUS1150</name>
</gene>
<dbReference type="EMBL" id="CAJNRE010008838">
    <property type="protein sequence ID" value="CAF2076470.1"/>
    <property type="molecule type" value="Genomic_DNA"/>
</dbReference>
<comment type="caution">
    <text evidence="1">The sequence shown here is derived from an EMBL/GenBank/DDBJ whole genome shotgun (WGS) entry which is preliminary data.</text>
</comment>